<dbReference type="OrthoDB" id="9922at2"/>
<evidence type="ECO:0000256" key="6">
    <source>
        <dbReference type="ARBA" id="ARBA00023136"/>
    </source>
</evidence>
<gene>
    <name evidence="9" type="ORF">LZ24_00678</name>
</gene>
<accession>A0A562S2L7</accession>
<comment type="caution">
    <text evidence="9">The sequence shown here is derived from an EMBL/GenBank/DDBJ whole genome shotgun (WGS) entry which is preliminary data.</text>
</comment>
<evidence type="ECO:0000256" key="7">
    <source>
        <dbReference type="ARBA" id="ARBA00023237"/>
    </source>
</evidence>
<sequence>MKKQILCLATALALGAGTAYAGCVDTFGIGAKATSMGGAYSAYADDPFAVYYNVAGLTQIKRPTIAGGLHMIDPTIKLKDFYIEGSSNPDFPRSKNEAMRFSDTSENLYAPHVGFAMPLSDRLAMGVAIYSPFGLEVEFPSDPRINPTAYSSFHSYYFRKVINPGLAYKVNDKLSLGFGVSIGQTKSAAEKIYYVGAQNLTSEGPVPDMLRTLDGAHLKIELEDELNYSFNLGMMYRPVETITLGLTYRSETDVDFEGDAYVNGIKVAKATLDYNHPQQIHAGIRYTPHERFSIQMDLVWTEWSINKNQTEPITTIQNSLGIDLEALGKKEISSPRNWENTRQLRFGGEYIMNDLVTLRAGYFYDPTPIPDDTLDTMWPDADKKTYSFGAGFNFDRFTIDTVFQYTAIEQTRIVGGESVNLNKVFAGEVSPEPTRVHAKAEGYLLGAGITFTYRF</sequence>
<dbReference type="Proteomes" id="UP000318307">
    <property type="component" value="Unassembled WGS sequence"/>
</dbReference>
<evidence type="ECO:0000256" key="1">
    <source>
        <dbReference type="ARBA" id="ARBA00004571"/>
    </source>
</evidence>
<keyword evidence="4" id="KW-0812">Transmembrane</keyword>
<keyword evidence="3" id="KW-1134">Transmembrane beta strand</keyword>
<evidence type="ECO:0000256" key="3">
    <source>
        <dbReference type="ARBA" id="ARBA00022452"/>
    </source>
</evidence>
<keyword evidence="10" id="KW-1185">Reference proteome</keyword>
<keyword evidence="6" id="KW-0472">Membrane</keyword>
<organism evidence="9 10">
    <name type="scientific">Desulfobotulus alkaliphilus</name>
    <dbReference type="NCBI Taxonomy" id="622671"/>
    <lineage>
        <taxon>Bacteria</taxon>
        <taxon>Pseudomonadati</taxon>
        <taxon>Thermodesulfobacteriota</taxon>
        <taxon>Desulfobacteria</taxon>
        <taxon>Desulfobacterales</taxon>
        <taxon>Desulfobacteraceae</taxon>
        <taxon>Desulfobotulus</taxon>
    </lineage>
</organism>
<feature type="chain" id="PRO_5021931125" evidence="8">
    <location>
        <begin position="22"/>
        <end position="455"/>
    </location>
</feature>
<dbReference type="RefSeq" id="WP_144682327.1">
    <property type="nucleotide sequence ID" value="NZ_VLLC01000003.1"/>
</dbReference>
<evidence type="ECO:0000256" key="5">
    <source>
        <dbReference type="ARBA" id="ARBA00022729"/>
    </source>
</evidence>
<protein>
    <submittedName>
        <fullName evidence="9">Long-chain fatty acid transport protein</fullName>
    </submittedName>
</protein>
<dbReference type="SUPFAM" id="SSF56935">
    <property type="entry name" value="Porins"/>
    <property type="match status" value="1"/>
</dbReference>
<dbReference type="Gene3D" id="2.40.160.60">
    <property type="entry name" value="Outer membrane protein transport protein (OMPP1/FadL/TodX)"/>
    <property type="match status" value="1"/>
</dbReference>
<reference evidence="9 10" key="1">
    <citation type="submission" date="2019-07" db="EMBL/GenBank/DDBJ databases">
        <title>Genome sequencing of 100 strains of the haloalkaliphilic chemolithoautotrophic sulfur-oxidizing bacterium Thioalkalivibrio.</title>
        <authorList>
            <person name="Muyzer G."/>
        </authorList>
    </citation>
    <scope>NUCLEOTIDE SEQUENCE [LARGE SCALE GENOMIC DNA]</scope>
    <source>
        <strain evidence="9 10">ASO4-4</strain>
    </source>
</reference>
<feature type="signal peptide" evidence="8">
    <location>
        <begin position="1"/>
        <end position="21"/>
    </location>
</feature>
<keyword evidence="5 8" id="KW-0732">Signal</keyword>
<evidence type="ECO:0000256" key="2">
    <source>
        <dbReference type="ARBA" id="ARBA00008163"/>
    </source>
</evidence>
<comment type="similarity">
    <text evidence="2">Belongs to the OmpP1/FadL family.</text>
</comment>
<evidence type="ECO:0000256" key="4">
    <source>
        <dbReference type="ARBA" id="ARBA00022692"/>
    </source>
</evidence>
<keyword evidence="7" id="KW-0998">Cell outer membrane</keyword>
<dbReference type="EMBL" id="VLLC01000003">
    <property type="protein sequence ID" value="TWI75627.1"/>
    <property type="molecule type" value="Genomic_DNA"/>
</dbReference>
<name>A0A562S2L7_9BACT</name>
<dbReference type="PANTHER" id="PTHR35093:SF8">
    <property type="entry name" value="OUTER MEMBRANE PROTEIN NMB0088-RELATED"/>
    <property type="match status" value="1"/>
</dbReference>
<evidence type="ECO:0000313" key="10">
    <source>
        <dbReference type="Proteomes" id="UP000318307"/>
    </source>
</evidence>
<evidence type="ECO:0000313" key="9">
    <source>
        <dbReference type="EMBL" id="TWI75627.1"/>
    </source>
</evidence>
<dbReference type="Pfam" id="PF03349">
    <property type="entry name" value="Toluene_X"/>
    <property type="match status" value="1"/>
</dbReference>
<evidence type="ECO:0000256" key="8">
    <source>
        <dbReference type="SAM" id="SignalP"/>
    </source>
</evidence>
<dbReference type="InterPro" id="IPR005017">
    <property type="entry name" value="OMPP1/FadL/TodX"/>
</dbReference>
<comment type="subcellular location">
    <subcellularLocation>
        <location evidence="1">Cell outer membrane</location>
        <topology evidence="1">Multi-pass membrane protein</topology>
    </subcellularLocation>
</comment>
<dbReference type="PANTHER" id="PTHR35093">
    <property type="entry name" value="OUTER MEMBRANE PROTEIN NMB0088-RELATED"/>
    <property type="match status" value="1"/>
</dbReference>
<dbReference type="GO" id="GO:0015483">
    <property type="term" value="F:long-chain fatty acid transporting porin activity"/>
    <property type="evidence" value="ECO:0007669"/>
    <property type="project" value="TreeGrafter"/>
</dbReference>
<dbReference type="GO" id="GO:0009279">
    <property type="term" value="C:cell outer membrane"/>
    <property type="evidence" value="ECO:0007669"/>
    <property type="project" value="UniProtKB-SubCell"/>
</dbReference>
<proteinExistence type="inferred from homology"/>
<dbReference type="AlphaFoldDB" id="A0A562S2L7"/>